<gene>
    <name evidence="1" type="ORF">CGI_10012004</name>
</gene>
<protein>
    <submittedName>
        <fullName evidence="1">Uncharacterized protein</fullName>
    </submittedName>
</protein>
<dbReference type="HOGENOM" id="CLU_2560507_0_0_1"/>
<reference evidence="1" key="1">
    <citation type="journal article" date="2012" name="Nature">
        <title>The oyster genome reveals stress adaptation and complexity of shell formation.</title>
        <authorList>
            <person name="Zhang G."/>
            <person name="Fang X."/>
            <person name="Guo X."/>
            <person name="Li L."/>
            <person name="Luo R."/>
            <person name="Xu F."/>
            <person name="Yang P."/>
            <person name="Zhang L."/>
            <person name="Wang X."/>
            <person name="Qi H."/>
            <person name="Xiong Z."/>
            <person name="Que H."/>
            <person name="Xie Y."/>
            <person name="Holland P.W."/>
            <person name="Paps J."/>
            <person name="Zhu Y."/>
            <person name="Wu F."/>
            <person name="Chen Y."/>
            <person name="Wang J."/>
            <person name="Peng C."/>
            <person name="Meng J."/>
            <person name="Yang L."/>
            <person name="Liu J."/>
            <person name="Wen B."/>
            <person name="Zhang N."/>
            <person name="Huang Z."/>
            <person name="Zhu Q."/>
            <person name="Feng Y."/>
            <person name="Mount A."/>
            <person name="Hedgecock D."/>
            <person name="Xu Z."/>
            <person name="Liu Y."/>
            <person name="Domazet-Loso T."/>
            <person name="Du Y."/>
            <person name="Sun X."/>
            <person name="Zhang S."/>
            <person name="Liu B."/>
            <person name="Cheng P."/>
            <person name="Jiang X."/>
            <person name="Li J."/>
            <person name="Fan D."/>
            <person name="Wang W."/>
            <person name="Fu W."/>
            <person name="Wang T."/>
            <person name="Wang B."/>
            <person name="Zhang J."/>
            <person name="Peng Z."/>
            <person name="Li Y."/>
            <person name="Li N."/>
            <person name="Wang J."/>
            <person name="Chen M."/>
            <person name="He Y."/>
            <person name="Tan F."/>
            <person name="Song X."/>
            <person name="Zheng Q."/>
            <person name="Huang R."/>
            <person name="Yang H."/>
            <person name="Du X."/>
            <person name="Chen L."/>
            <person name="Yang M."/>
            <person name="Gaffney P.M."/>
            <person name="Wang S."/>
            <person name="Luo L."/>
            <person name="She Z."/>
            <person name="Ming Y."/>
            <person name="Huang W."/>
            <person name="Zhang S."/>
            <person name="Huang B."/>
            <person name="Zhang Y."/>
            <person name="Qu T."/>
            <person name="Ni P."/>
            <person name="Miao G."/>
            <person name="Wang J."/>
            <person name="Wang Q."/>
            <person name="Steinberg C.E."/>
            <person name="Wang H."/>
            <person name="Li N."/>
            <person name="Qian L."/>
            <person name="Zhang G."/>
            <person name="Li Y."/>
            <person name="Yang H."/>
            <person name="Liu X."/>
            <person name="Wang J."/>
            <person name="Yin Y."/>
            <person name="Wang J."/>
        </authorList>
    </citation>
    <scope>NUCLEOTIDE SEQUENCE [LARGE SCALE GENOMIC DNA]</scope>
    <source>
        <strain evidence="1">05x7-T-G4-1.051#20</strain>
    </source>
</reference>
<organism evidence="1">
    <name type="scientific">Magallana gigas</name>
    <name type="common">Pacific oyster</name>
    <name type="synonym">Crassostrea gigas</name>
    <dbReference type="NCBI Taxonomy" id="29159"/>
    <lineage>
        <taxon>Eukaryota</taxon>
        <taxon>Metazoa</taxon>
        <taxon>Spiralia</taxon>
        <taxon>Lophotrochozoa</taxon>
        <taxon>Mollusca</taxon>
        <taxon>Bivalvia</taxon>
        <taxon>Autobranchia</taxon>
        <taxon>Pteriomorphia</taxon>
        <taxon>Ostreida</taxon>
        <taxon>Ostreoidea</taxon>
        <taxon>Ostreidae</taxon>
        <taxon>Magallana</taxon>
    </lineage>
</organism>
<proteinExistence type="predicted"/>
<dbReference type="EMBL" id="JH817678">
    <property type="protein sequence ID" value="EKC23949.1"/>
    <property type="molecule type" value="Genomic_DNA"/>
</dbReference>
<dbReference type="AlphaFoldDB" id="K1PXX1"/>
<sequence>MDFPDEEEDDEIPEEGMVCPVPGCINGKHLFRKYINYIAHFDRFHKRNIFIYSCPICKVKDARKSEILDISNVTTLHMKHLH</sequence>
<evidence type="ECO:0000313" key="1">
    <source>
        <dbReference type="EMBL" id="EKC23949.1"/>
    </source>
</evidence>
<name>K1PXX1_MAGGI</name>
<dbReference type="InParanoid" id="K1PXX1"/>
<accession>K1PXX1</accession>